<evidence type="ECO:0000313" key="2">
    <source>
        <dbReference type="Proteomes" id="UP000830401"/>
    </source>
</evidence>
<name>A0ABY4G7C3_9BACT</name>
<dbReference type="InterPro" id="IPR058148">
    <property type="entry name" value="M949_RS01915-like_dom"/>
</dbReference>
<dbReference type="PROSITE" id="PS51257">
    <property type="entry name" value="PROKAR_LIPOPROTEIN"/>
    <property type="match status" value="1"/>
</dbReference>
<dbReference type="Proteomes" id="UP000830401">
    <property type="component" value="Chromosome"/>
</dbReference>
<proteinExistence type="predicted"/>
<organism evidence="1 2">
    <name type="scientific">Hymenobacter volaticus</name>
    <dbReference type="NCBI Taxonomy" id="2932254"/>
    <lineage>
        <taxon>Bacteria</taxon>
        <taxon>Pseudomonadati</taxon>
        <taxon>Bacteroidota</taxon>
        <taxon>Cytophagia</taxon>
        <taxon>Cytophagales</taxon>
        <taxon>Hymenobacteraceae</taxon>
        <taxon>Hymenobacter</taxon>
    </lineage>
</organism>
<dbReference type="NCBIfam" id="NF046077">
    <property type="entry name" value="LPS_M949_RS01915"/>
    <property type="match status" value="1"/>
</dbReference>
<keyword evidence="2" id="KW-1185">Reference proteome</keyword>
<reference evidence="1" key="1">
    <citation type="submission" date="2022-04" db="EMBL/GenBank/DDBJ databases">
        <title>Hymenobacter sp. isolated from the air.</title>
        <authorList>
            <person name="Won M."/>
            <person name="Lee C.-M."/>
            <person name="Woen H.-Y."/>
            <person name="Kwon S.-W."/>
        </authorList>
    </citation>
    <scope>NUCLEOTIDE SEQUENCE</scope>
    <source>
        <strain evidence="1">5420S-77</strain>
    </source>
</reference>
<sequence>MHKYAISILLVVASCTDKSAETTARASTVFPAPVEASAPDTIVAEHTIKPHAVALAEVPVALRLPGKLLEGWRWQDANGENLLVIFRALVSSTQQAAAASSAASAEQDMQDFERSAQLRARQYVRREGKFTELWRLQDAIAACPLDMTLRLQPGSTAITDLDHDGRSETTLMYALACRGDISSAALKLIMRAGPAKYALRGSTVVQYDSVPATQRRPTTPCCLDKLSAAQREEGNIDGYYQNEADFQTAPPAFLQFARQHWQKFSVETTDDHEDL</sequence>
<evidence type="ECO:0000313" key="1">
    <source>
        <dbReference type="EMBL" id="UOQ66665.1"/>
    </source>
</evidence>
<protein>
    <recommendedName>
        <fullName evidence="3">Lipoprotein</fullName>
    </recommendedName>
</protein>
<dbReference type="EMBL" id="CP095061">
    <property type="protein sequence ID" value="UOQ66665.1"/>
    <property type="molecule type" value="Genomic_DNA"/>
</dbReference>
<gene>
    <name evidence="1" type="ORF">MUN86_01670</name>
</gene>
<accession>A0ABY4G7C3</accession>
<dbReference type="RefSeq" id="WP_245120986.1">
    <property type="nucleotide sequence ID" value="NZ_CP095061.1"/>
</dbReference>
<evidence type="ECO:0008006" key="3">
    <source>
        <dbReference type="Google" id="ProtNLM"/>
    </source>
</evidence>